<dbReference type="EMBL" id="VLLN01000018">
    <property type="protein sequence ID" value="TWJ18037.1"/>
    <property type="molecule type" value="Genomic_DNA"/>
</dbReference>
<evidence type="ECO:0000313" key="2">
    <source>
        <dbReference type="Proteomes" id="UP000319449"/>
    </source>
</evidence>
<protein>
    <submittedName>
        <fullName evidence="1">Uncharacterized protein</fullName>
    </submittedName>
</protein>
<dbReference type="AlphaFoldDB" id="A0A562VJW4"/>
<evidence type="ECO:0000313" key="1">
    <source>
        <dbReference type="EMBL" id="TWJ18037.1"/>
    </source>
</evidence>
<gene>
    <name evidence="1" type="ORF">JN12_02798</name>
</gene>
<dbReference type="Proteomes" id="UP000319449">
    <property type="component" value="Unassembled WGS sequence"/>
</dbReference>
<proteinExistence type="predicted"/>
<organism evidence="1 2">
    <name type="scientific">Geobacter argillaceus</name>
    <dbReference type="NCBI Taxonomy" id="345631"/>
    <lineage>
        <taxon>Bacteria</taxon>
        <taxon>Pseudomonadati</taxon>
        <taxon>Thermodesulfobacteriota</taxon>
        <taxon>Desulfuromonadia</taxon>
        <taxon>Geobacterales</taxon>
        <taxon>Geobacteraceae</taxon>
        <taxon>Geobacter</taxon>
    </lineage>
</organism>
<dbReference type="RefSeq" id="WP_145023805.1">
    <property type="nucleotide sequence ID" value="NZ_VLLN01000018.1"/>
</dbReference>
<reference evidence="1 2" key="1">
    <citation type="submission" date="2019-07" db="EMBL/GenBank/DDBJ databases">
        <title>Genomic Encyclopedia of Archaeal and Bacterial Type Strains, Phase II (KMG-II): from individual species to whole genera.</title>
        <authorList>
            <person name="Goeker M."/>
        </authorList>
    </citation>
    <scope>NUCLEOTIDE SEQUENCE [LARGE SCALE GENOMIC DNA]</scope>
    <source>
        <strain evidence="1 2">ATCC BAA-1139</strain>
    </source>
</reference>
<name>A0A562VJW4_9BACT</name>
<keyword evidence="2" id="KW-1185">Reference proteome</keyword>
<sequence>MGTVKKQHQINVKIDNEEFSRIAGYCERHGRKPQDLIRFSYRRVLAELETLEEIDRATCAAARHTEDTGRYISIDDHLTYLEALDRELVP</sequence>
<comment type="caution">
    <text evidence="1">The sequence shown here is derived from an EMBL/GenBank/DDBJ whole genome shotgun (WGS) entry which is preliminary data.</text>
</comment>
<accession>A0A562VJW4</accession>